<dbReference type="GO" id="GO:0032259">
    <property type="term" value="P:methylation"/>
    <property type="evidence" value="ECO:0007669"/>
    <property type="project" value="UniProtKB-KW"/>
</dbReference>
<organism evidence="12 13">
    <name type="scientific">Actinomadura rudentiformis</name>
    <dbReference type="NCBI Taxonomy" id="359158"/>
    <lineage>
        <taxon>Bacteria</taxon>
        <taxon>Bacillati</taxon>
        <taxon>Actinomycetota</taxon>
        <taxon>Actinomycetes</taxon>
        <taxon>Streptosporangiales</taxon>
        <taxon>Thermomonosporaceae</taxon>
        <taxon>Actinomadura</taxon>
    </lineage>
</organism>
<sequence>MSEFGDGWRGAVEAVPRHLFVPARAWCAPEDRPGYAIDRAADPDQWMAAAYADAAIITQTDDGATDAATGEGASTSSLSAPGIVAAFLELLDPYDADEVLEIGTGTGWTAGLLAYRLGDGNVTSIEVDASVMASASDNLRSAGRSPLLAVGDGAEGWADRAPYDRVHVIVGVREVPHAWVEQTRPGGLIVFPWMPGWEGGHRAVLTVVGDGTAIGRFHGGCAFMMLRSQRPPVPVAMRDGRRSSTDLDPRRVVRASTGLDVVVSGMLPGVYGNHATDDDGSFDLWLWSGDSDAHVHYASDHKRFSVTQAGSQDLWDELHGAFLRWVSWGSPTRDRFGLCVAPEGQSIWLDSPDNPITP</sequence>
<evidence type="ECO:0000256" key="1">
    <source>
        <dbReference type="ARBA" id="ARBA00004496"/>
    </source>
</evidence>
<proteinExistence type="inferred from homology"/>
<keyword evidence="13" id="KW-1185">Reference proteome</keyword>
<dbReference type="Pfam" id="PF01135">
    <property type="entry name" value="PCMT"/>
    <property type="match status" value="1"/>
</dbReference>
<evidence type="ECO:0000256" key="9">
    <source>
        <dbReference type="ARBA" id="ARBA00030757"/>
    </source>
</evidence>
<gene>
    <name evidence="12" type="ORF">F8566_10440</name>
</gene>
<dbReference type="GO" id="GO:0005737">
    <property type="term" value="C:cytoplasm"/>
    <property type="evidence" value="ECO:0007669"/>
    <property type="project" value="UniProtKB-SubCell"/>
</dbReference>
<dbReference type="PANTHER" id="PTHR11579:SF0">
    <property type="entry name" value="PROTEIN-L-ISOASPARTATE(D-ASPARTATE) O-METHYLTRANSFERASE"/>
    <property type="match status" value="1"/>
</dbReference>
<dbReference type="Proteomes" id="UP000468735">
    <property type="component" value="Unassembled WGS sequence"/>
</dbReference>
<dbReference type="AlphaFoldDB" id="A0A6H9Z5T5"/>
<dbReference type="OrthoDB" id="3501659at2"/>
<evidence type="ECO:0000256" key="6">
    <source>
        <dbReference type="ARBA" id="ARBA00022603"/>
    </source>
</evidence>
<keyword evidence="7 12" id="KW-0808">Transferase</keyword>
<keyword evidence="6 12" id="KW-0489">Methyltransferase</keyword>
<keyword evidence="8" id="KW-0949">S-adenosyl-L-methionine</keyword>
<evidence type="ECO:0000256" key="10">
    <source>
        <dbReference type="ARBA" id="ARBA00031323"/>
    </source>
</evidence>
<dbReference type="InterPro" id="IPR029063">
    <property type="entry name" value="SAM-dependent_MTases_sf"/>
</dbReference>
<comment type="subcellular location">
    <subcellularLocation>
        <location evidence="1">Cytoplasm</location>
    </subcellularLocation>
</comment>
<evidence type="ECO:0000256" key="3">
    <source>
        <dbReference type="ARBA" id="ARBA00011890"/>
    </source>
</evidence>
<dbReference type="EMBL" id="WBMT01000004">
    <property type="protein sequence ID" value="KAB2350200.1"/>
    <property type="molecule type" value="Genomic_DNA"/>
</dbReference>
<evidence type="ECO:0000256" key="7">
    <source>
        <dbReference type="ARBA" id="ARBA00022679"/>
    </source>
</evidence>
<comment type="caution">
    <text evidence="12">The sequence shown here is derived from an EMBL/GenBank/DDBJ whole genome shotgun (WGS) entry which is preliminary data.</text>
</comment>
<reference evidence="12 13" key="1">
    <citation type="submission" date="2019-09" db="EMBL/GenBank/DDBJ databases">
        <title>Actinomadura physcomitrii sp. nov., a novel actinomycete isolated from moss [Physcomitrium sphaericum (Ludw) Fuernr].</title>
        <authorList>
            <person name="Zhuang X."/>
            <person name="Liu C."/>
        </authorList>
    </citation>
    <scope>NUCLEOTIDE SEQUENCE [LARGE SCALE GENOMIC DNA]</scope>
    <source>
        <strain evidence="12 13">HMC1</strain>
    </source>
</reference>
<dbReference type="SUPFAM" id="SSF53335">
    <property type="entry name" value="S-adenosyl-L-methionine-dependent methyltransferases"/>
    <property type="match status" value="1"/>
</dbReference>
<comment type="similarity">
    <text evidence="2">Belongs to the methyltransferase superfamily. L-isoaspartyl/D-aspartyl protein methyltransferase family.</text>
</comment>
<evidence type="ECO:0000256" key="2">
    <source>
        <dbReference type="ARBA" id="ARBA00005369"/>
    </source>
</evidence>
<dbReference type="CDD" id="cd02440">
    <property type="entry name" value="AdoMet_MTases"/>
    <property type="match status" value="1"/>
</dbReference>
<evidence type="ECO:0000313" key="12">
    <source>
        <dbReference type="EMBL" id="KAB2350200.1"/>
    </source>
</evidence>
<evidence type="ECO:0000256" key="4">
    <source>
        <dbReference type="ARBA" id="ARBA00013346"/>
    </source>
</evidence>
<dbReference type="Gene3D" id="3.40.50.150">
    <property type="entry name" value="Vaccinia Virus protein VP39"/>
    <property type="match status" value="1"/>
</dbReference>
<keyword evidence="5" id="KW-0963">Cytoplasm</keyword>
<dbReference type="InterPro" id="IPR000682">
    <property type="entry name" value="PCMT"/>
</dbReference>
<evidence type="ECO:0000313" key="13">
    <source>
        <dbReference type="Proteomes" id="UP000468735"/>
    </source>
</evidence>
<evidence type="ECO:0000256" key="11">
    <source>
        <dbReference type="ARBA" id="ARBA00031350"/>
    </source>
</evidence>
<evidence type="ECO:0000256" key="8">
    <source>
        <dbReference type="ARBA" id="ARBA00022691"/>
    </source>
</evidence>
<dbReference type="GO" id="GO:0004719">
    <property type="term" value="F:protein-L-isoaspartate (D-aspartate) O-methyltransferase activity"/>
    <property type="evidence" value="ECO:0007669"/>
    <property type="project" value="UniProtKB-EC"/>
</dbReference>
<dbReference type="PANTHER" id="PTHR11579">
    <property type="entry name" value="PROTEIN-L-ISOASPARTATE O-METHYLTRANSFERASE"/>
    <property type="match status" value="1"/>
</dbReference>
<name>A0A6H9Z5T5_9ACTN</name>
<accession>A0A6H9Z5T5</accession>
<evidence type="ECO:0000256" key="5">
    <source>
        <dbReference type="ARBA" id="ARBA00022490"/>
    </source>
</evidence>
<dbReference type="RefSeq" id="WP_151559892.1">
    <property type="nucleotide sequence ID" value="NZ_WBMT01000004.1"/>
</dbReference>
<dbReference type="EC" id="2.1.1.77" evidence="3"/>
<protein>
    <recommendedName>
        <fullName evidence="4">Protein-L-isoaspartate O-methyltransferase</fullName>
        <ecNumber evidence="3">2.1.1.77</ecNumber>
    </recommendedName>
    <alternativeName>
        <fullName evidence="11">L-isoaspartyl protein carboxyl methyltransferase</fullName>
    </alternativeName>
    <alternativeName>
        <fullName evidence="9">Protein L-isoaspartyl methyltransferase</fullName>
    </alternativeName>
    <alternativeName>
        <fullName evidence="10">Protein-beta-aspartate methyltransferase</fullName>
    </alternativeName>
</protein>